<dbReference type="GO" id="GO:0008270">
    <property type="term" value="F:zinc ion binding"/>
    <property type="evidence" value="ECO:0007669"/>
    <property type="project" value="UniProtKB-KW"/>
</dbReference>
<dbReference type="GO" id="GO:0000981">
    <property type="term" value="F:DNA-binding transcription factor activity, RNA polymerase II-specific"/>
    <property type="evidence" value="ECO:0007669"/>
    <property type="project" value="TreeGrafter"/>
</dbReference>
<dbReference type="PANTHER" id="PTHR23226">
    <property type="entry name" value="ZINC FINGER AND SCAN DOMAIN-CONTAINING"/>
    <property type="match status" value="1"/>
</dbReference>
<evidence type="ECO:0000259" key="8">
    <source>
        <dbReference type="PROSITE" id="PS50157"/>
    </source>
</evidence>
<feature type="domain" description="C2H2-type" evidence="8">
    <location>
        <begin position="21"/>
        <end position="48"/>
    </location>
</feature>
<comment type="caution">
    <text evidence="9">The sequence shown here is derived from an EMBL/GenBank/DDBJ whole genome shotgun (WGS) entry which is preliminary data.</text>
</comment>
<dbReference type="PROSITE" id="PS50157">
    <property type="entry name" value="ZINC_FINGER_C2H2_2"/>
    <property type="match status" value="1"/>
</dbReference>
<dbReference type="InterPro" id="IPR013087">
    <property type="entry name" value="Znf_C2H2_type"/>
</dbReference>
<dbReference type="Proteomes" id="UP000587472">
    <property type="component" value="Unassembled WGS sequence"/>
</dbReference>
<keyword evidence="4 7" id="KW-0863">Zinc-finger</keyword>
<keyword evidence="10" id="KW-1185">Reference proteome</keyword>
<feature type="non-terminal residue" evidence="9">
    <location>
        <position position="1"/>
    </location>
</feature>
<gene>
    <name evidence="9" type="primary">Znf22_1</name>
    <name evidence="9" type="ORF">PSOCRE_R00362</name>
</gene>
<accession>A0A7K9XXC0</accession>
<evidence type="ECO:0000256" key="1">
    <source>
        <dbReference type="ARBA" id="ARBA00004123"/>
    </source>
</evidence>
<dbReference type="PANTHER" id="PTHR23226:SF416">
    <property type="entry name" value="FI01424P"/>
    <property type="match status" value="1"/>
</dbReference>
<evidence type="ECO:0000313" key="9">
    <source>
        <dbReference type="EMBL" id="NXJ01594.1"/>
    </source>
</evidence>
<sequence>AFGQSSHLMWHLGTYTGEKPYKCGACAESFPQTCNLLQHQRTHAGEKPYKCNACG</sequence>
<keyword evidence="2" id="KW-0479">Metal-binding</keyword>
<evidence type="ECO:0000256" key="5">
    <source>
        <dbReference type="ARBA" id="ARBA00022833"/>
    </source>
</evidence>
<dbReference type="Gene3D" id="3.30.160.60">
    <property type="entry name" value="Classic Zinc Finger"/>
    <property type="match status" value="3"/>
</dbReference>
<dbReference type="SUPFAM" id="SSF57667">
    <property type="entry name" value="beta-beta-alpha zinc fingers"/>
    <property type="match status" value="1"/>
</dbReference>
<dbReference type="InterPro" id="IPR036236">
    <property type="entry name" value="Znf_C2H2_sf"/>
</dbReference>
<organism evidence="9 10">
    <name type="scientific">Psophia crepitans</name>
    <name type="common">common trumpeter</name>
    <dbReference type="NCBI Taxonomy" id="54359"/>
    <lineage>
        <taxon>Eukaryota</taxon>
        <taxon>Metazoa</taxon>
        <taxon>Chordata</taxon>
        <taxon>Craniata</taxon>
        <taxon>Vertebrata</taxon>
        <taxon>Euteleostomi</taxon>
        <taxon>Archelosauria</taxon>
        <taxon>Archosauria</taxon>
        <taxon>Dinosauria</taxon>
        <taxon>Saurischia</taxon>
        <taxon>Theropoda</taxon>
        <taxon>Coelurosauria</taxon>
        <taxon>Aves</taxon>
        <taxon>Neognathae</taxon>
        <taxon>Neoaves</taxon>
        <taxon>Gruiformes</taxon>
        <taxon>Psophiidae</taxon>
        <taxon>Psophia</taxon>
    </lineage>
</organism>
<dbReference type="PROSITE" id="PS00028">
    <property type="entry name" value="ZINC_FINGER_C2H2_1"/>
    <property type="match status" value="1"/>
</dbReference>
<keyword evidence="6" id="KW-0539">Nucleus</keyword>
<dbReference type="GO" id="GO:0005634">
    <property type="term" value="C:nucleus"/>
    <property type="evidence" value="ECO:0007669"/>
    <property type="project" value="UniProtKB-SubCell"/>
</dbReference>
<reference evidence="9 10" key="1">
    <citation type="submission" date="2019-09" db="EMBL/GenBank/DDBJ databases">
        <title>Bird 10,000 Genomes (B10K) Project - Family phase.</title>
        <authorList>
            <person name="Zhang G."/>
        </authorList>
    </citation>
    <scope>NUCLEOTIDE SEQUENCE [LARGE SCALE GENOMIC DNA]</scope>
    <source>
        <strain evidence="9">B10K-DU-001-60</strain>
        <tissue evidence="9">Muscle</tissue>
    </source>
</reference>
<evidence type="ECO:0000256" key="2">
    <source>
        <dbReference type="ARBA" id="ARBA00022723"/>
    </source>
</evidence>
<dbReference type="GO" id="GO:0000978">
    <property type="term" value="F:RNA polymerase II cis-regulatory region sequence-specific DNA binding"/>
    <property type="evidence" value="ECO:0007669"/>
    <property type="project" value="TreeGrafter"/>
</dbReference>
<dbReference type="AlphaFoldDB" id="A0A7K9XXC0"/>
<evidence type="ECO:0000256" key="3">
    <source>
        <dbReference type="ARBA" id="ARBA00022737"/>
    </source>
</evidence>
<keyword evidence="3" id="KW-0677">Repeat</keyword>
<proteinExistence type="predicted"/>
<name>A0A7K9XXC0_9GRUI</name>
<evidence type="ECO:0000256" key="7">
    <source>
        <dbReference type="PROSITE-ProRule" id="PRU00042"/>
    </source>
</evidence>
<keyword evidence="5" id="KW-0862">Zinc</keyword>
<dbReference type="FunFam" id="3.30.160.60:FF:002343">
    <property type="entry name" value="Zinc finger protein 33A"/>
    <property type="match status" value="1"/>
</dbReference>
<evidence type="ECO:0000256" key="4">
    <source>
        <dbReference type="ARBA" id="ARBA00022771"/>
    </source>
</evidence>
<protein>
    <submittedName>
        <fullName evidence="9">ZNF22 protein</fullName>
    </submittedName>
</protein>
<evidence type="ECO:0000313" key="10">
    <source>
        <dbReference type="Proteomes" id="UP000587472"/>
    </source>
</evidence>
<comment type="subcellular location">
    <subcellularLocation>
        <location evidence="1">Nucleus</location>
    </subcellularLocation>
</comment>
<evidence type="ECO:0000256" key="6">
    <source>
        <dbReference type="ARBA" id="ARBA00023242"/>
    </source>
</evidence>
<feature type="non-terminal residue" evidence="9">
    <location>
        <position position="55"/>
    </location>
</feature>
<dbReference type="EMBL" id="VWZZ01007612">
    <property type="protein sequence ID" value="NXJ01594.1"/>
    <property type="molecule type" value="Genomic_DNA"/>
</dbReference>